<dbReference type="SUPFAM" id="SSF57850">
    <property type="entry name" value="RING/U-box"/>
    <property type="match status" value="3"/>
</dbReference>
<dbReference type="PANTHER" id="PTHR22770">
    <property type="entry name" value="UBIQUITIN CONJUGATING ENZYME 7 INTERACTING PROTEIN-RELATED"/>
    <property type="match status" value="1"/>
</dbReference>
<dbReference type="GO" id="GO:0003676">
    <property type="term" value="F:nucleic acid binding"/>
    <property type="evidence" value="ECO:0007669"/>
    <property type="project" value="InterPro"/>
</dbReference>
<dbReference type="GO" id="GO:0043161">
    <property type="term" value="P:proteasome-mediated ubiquitin-dependent protein catabolic process"/>
    <property type="evidence" value="ECO:0007669"/>
    <property type="project" value="TreeGrafter"/>
</dbReference>
<dbReference type="InterPro" id="IPR035979">
    <property type="entry name" value="RBD_domain_sf"/>
</dbReference>
<dbReference type="GO" id="GO:0097039">
    <property type="term" value="P:protein linear polyubiquitination"/>
    <property type="evidence" value="ECO:0007669"/>
    <property type="project" value="TreeGrafter"/>
</dbReference>
<keyword evidence="2" id="KW-0808">Transferase</keyword>
<dbReference type="OrthoDB" id="10009520at2759"/>
<evidence type="ECO:0000256" key="6">
    <source>
        <dbReference type="ARBA" id="ARBA00022786"/>
    </source>
</evidence>
<dbReference type="InterPro" id="IPR002867">
    <property type="entry name" value="IBR_dom"/>
</dbReference>
<dbReference type="PROSITE" id="PS00518">
    <property type="entry name" value="ZF_RING_1"/>
    <property type="match status" value="1"/>
</dbReference>
<evidence type="ECO:0000256" key="2">
    <source>
        <dbReference type="ARBA" id="ARBA00022679"/>
    </source>
</evidence>
<keyword evidence="5" id="KW-0863">Zinc-finger</keyword>
<dbReference type="Pfam" id="PF00097">
    <property type="entry name" value="zf-C3HC4"/>
    <property type="match status" value="1"/>
</dbReference>
<keyword evidence="6" id="KW-0833">Ubl conjugation pathway</keyword>
<dbReference type="PANTHER" id="PTHR22770:SF13">
    <property type="entry name" value="RING-TYPE DOMAIN-CONTAINING PROTEIN"/>
    <property type="match status" value="1"/>
</dbReference>
<dbReference type="InterPro" id="IPR017907">
    <property type="entry name" value="Znf_RING_CS"/>
</dbReference>
<accession>A0A9P6H6L8</accession>
<evidence type="ECO:0000313" key="10">
    <source>
        <dbReference type="Proteomes" id="UP000736335"/>
    </source>
</evidence>
<dbReference type="Gene3D" id="3.30.70.330">
    <property type="match status" value="1"/>
</dbReference>
<dbReference type="Proteomes" id="UP000736335">
    <property type="component" value="Unassembled WGS sequence"/>
</dbReference>
<dbReference type="AlphaFoldDB" id="A0A9P6H6L8"/>
<dbReference type="GO" id="GO:0043130">
    <property type="term" value="F:ubiquitin binding"/>
    <property type="evidence" value="ECO:0007669"/>
    <property type="project" value="TreeGrafter"/>
</dbReference>
<dbReference type="SUPFAM" id="SSF54928">
    <property type="entry name" value="RNA-binding domain, RBD"/>
    <property type="match status" value="1"/>
</dbReference>
<evidence type="ECO:0000256" key="7">
    <source>
        <dbReference type="ARBA" id="ARBA00022833"/>
    </source>
</evidence>
<comment type="pathway">
    <text evidence="1">Protein modification; protein ubiquitination.</text>
</comment>
<reference evidence="9" key="1">
    <citation type="journal article" date="2020" name="Nat. Commun.">
        <title>Large-scale genome sequencing of mycorrhizal fungi provides insights into the early evolution of symbiotic traits.</title>
        <authorList>
            <person name="Miyauchi S."/>
            <person name="Kiss E."/>
            <person name="Kuo A."/>
            <person name="Drula E."/>
            <person name="Kohler A."/>
            <person name="Sanchez-Garcia M."/>
            <person name="Morin E."/>
            <person name="Andreopoulos B."/>
            <person name="Barry K.W."/>
            <person name="Bonito G."/>
            <person name="Buee M."/>
            <person name="Carver A."/>
            <person name="Chen C."/>
            <person name="Cichocki N."/>
            <person name="Clum A."/>
            <person name="Culley D."/>
            <person name="Crous P.W."/>
            <person name="Fauchery L."/>
            <person name="Girlanda M."/>
            <person name="Hayes R.D."/>
            <person name="Keri Z."/>
            <person name="LaButti K."/>
            <person name="Lipzen A."/>
            <person name="Lombard V."/>
            <person name="Magnuson J."/>
            <person name="Maillard F."/>
            <person name="Murat C."/>
            <person name="Nolan M."/>
            <person name="Ohm R.A."/>
            <person name="Pangilinan J."/>
            <person name="Pereira M.F."/>
            <person name="Perotto S."/>
            <person name="Peter M."/>
            <person name="Pfister S."/>
            <person name="Riley R."/>
            <person name="Sitrit Y."/>
            <person name="Stielow J.B."/>
            <person name="Szollosi G."/>
            <person name="Zifcakova L."/>
            <person name="Stursova M."/>
            <person name="Spatafora J.W."/>
            <person name="Tedersoo L."/>
            <person name="Vaario L.M."/>
            <person name="Yamada A."/>
            <person name="Yan M."/>
            <person name="Wang P."/>
            <person name="Xu J."/>
            <person name="Bruns T."/>
            <person name="Baldrian P."/>
            <person name="Vilgalys R."/>
            <person name="Dunand C."/>
            <person name="Henrissat B."/>
            <person name="Grigoriev I.V."/>
            <person name="Hibbett D."/>
            <person name="Nagy L.G."/>
            <person name="Martin F.M."/>
        </authorList>
    </citation>
    <scope>NUCLEOTIDE SEQUENCE</scope>
    <source>
        <strain evidence="9">UH-Tt-Lm1</strain>
    </source>
</reference>
<evidence type="ECO:0000259" key="8">
    <source>
        <dbReference type="PROSITE" id="PS51873"/>
    </source>
</evidence>
<gene>
    <name evidence="9" type="ORF">BJ322DRAFT_1085856</name>
</gene>
<evidence type="ECO:0000256" key="4">
    <source>
        <dbReference type="ARBA" id="ARBA00022737"/>
    </source>
</evidence>
<dbReference type="GO" id="GO:0008270">
    <property type="term" value="F:zinc ion binding"/>
    <property type="evidence" value="ECO:0007669"/>
    <property type="project" value="UniProtKB-KW"/>
</dbReference>
<sequence length="734" mass="83567">MLHLSRVTRWKMEAEQAAAKTMDRMIFDNTKVVFGAGCEIKEVTTALESCRVLISNLPARTTKGELEAFLTSAGFNRDAFHILILRKSMDRETQEASVIFNDARHAETVVEVLDKQKYFDEVLKFELAPIVTHNQMDDWTYNRSSYLEVFFLAPSMRVQAIYPSVEVAIEKAKALNGAYCGGRIAHVTLARRPEGNESWTFIKNSIIISNIATTTSDPEILRFANPFSIRTFAHRRYYVPAVLQGLKEHMQTIGDLKPDDFDVIKNYQKGTILVRARFDAWEKADKVYQWLQDTELDFLAPTHARFFLAFPHQYTLHIPPEHYDAQKEIYDGLESQYGRERTAHIVATRYMYPPVCLIQVVGIDKKAVGALKLKVEKIARGEVVEVWDRFFVNWQGVAFFGRLLRQFGAYVRPDRTRQVLRVYGSEAAVNRARREIKEQMKTLAALDFQVNIEDHLVGFFIHRGMKILGDTLGEDNVWLHTTSKPYFVSVRGGHDAEHALRNLLGEARKRPLRPPMLNRSQSCPLCFEEPAESFPLVCQHVYCTGCLKHTLNSAIDGRSIPIRCIGDGGRCQTPIPLPVIERFISPALLTQTFENSFRVYLEQRPNEFRFCSTPDCTQIYRVSKEDSVVIQCPACLVETCSHCHRSPHRGLTCEENALVGSKSGQELLLERWAKGNSNVKRCPDCGVLIEKVDGCNHIHCRCGGHVCWICVKTFNDGIYDHLNAVHGGAYDADH</sequence>
<dbReference type="InterPro" id="IPR051628">
    <property type="entry name" value="LUBAC_E3_Ligases"/>
</dbReference>
<dbReference type="EMBL" id="WIUZ02000017">
    <property type="protein sequence ID" value="KAF9780318.1"/>
    <property type="molecule type" value="Genomic_DNA"/>
</dbReference>
<evidence type="ECO:0000256" key="3">
    <source>
        <dbReference type="ARBA" id="ARBA00022723"/>
    </source>
</evidence>
<reference evidence="9" key="2">
    <citation type="submission" date="2020-11" db="EMBL/GenBank/DDBJ databases">
        <authorList>
            <consortium name="DOE Joint Genome Institute"/>
            <person name="Kuo A."/>
            <person name="Miyauchi S."/>
            <person name="Kiss E."/>
            <person name="Drula E."/>
            <person name="Kohler A."/>
            <person name="Sanchez-Garcia M."/>
            <person name="Andreopoulos B."/>
            <person name="Barry K.W."/>
            <person name="Bonito G."/>
            <person name="Buee M."/>
            <person name="Carver A."/>
            <person name="Chen C."/>
            <person name="Cichocki N."/>
            <person name="Clum A."/>
            <person name="Culley D."/>
            <person name="Crous P.W."/>
            <person name="Fauchery L."/>
            <person name="Girlanda M."/>
            <person name="Hayes R."/>
            <person name="Keri Z."/>
            <person name="Labutti K."/>
            <person name="Lipzen A."/>
            <person name="Lombard V."/>
            <person name="Magnuson J."/>
            <person name="Maillard F."/>
            <person name="Morin E."/>
            <person name="Murat C."/>
            <person name="Nolan M."/>
            <person name="Ohm R."/>
            <person name="Pangilinan J."/>
            <person name="Pereira M."/>
            <person name="Perotto S."/>
            <person name="Peter M."/>
            <person name="Riley R."/>
            <person name="Sitrit Y."/>
            <person name="Stielow B."/>
            <person name="Szollosi G."/>
            <person name="Zifcakova L."/>
            <person name="Stursova M."/>
            <person name="Spatafora J.W."/>
            <person name="Tedersoo L."/>
            <person name="Vaario L.-M."/>
            <person name="Yamada A."/>
            <person name="Yan M."/>
            <person name="Wang P."/>
            <person name="Xu J."/>
            <person name="Bruns T."/>
            <person name="Baldrian P."/>
            <person name="Vilgalys R."/>
            <person name="Henrissat B."/>
            <person name="Grigoriev I.V."/>
            <person name="Hibbett D."/>
            <person name="Nagy L.G."/>
            <person name="Martin F.M."/>
        </authorList>
    </citation>
    <scope>NUCLEOTIDE SEQUENCE</scope>
    <source>
        <strain evidence="9">UH-Tt-Lm1</strain>
    </source>
</reference>
<feature type="domain" description="RING-type" evidence="8">
    <location>
        <begin position="519"/>
        <end position="732"/>
    </location>
</feature>
<dbReference type="InterPro" id="IPR018957">
    <property type="entry name" value="Znf_C3HC4_RING-type"/>
</dbReference>
<dbReference type="CDD" id="cd00590">
    <property type="entry name" value="RRM_SF"/>
    <property type="match status" value="1"/>
</dbReference>
<keyword evidence="3" id="KW-0479">Metal-binding</keyword>
<keyword evidence="7" id="KW-0862">Zinc</keyword>
<dbReference type="InterPro" id="IPR044066">
    <property type="entry name" value="TRIAD_supradom"/>
</dbReference>
<keyword evidence="4" id="KW-0677">Repeat</keyword>
<protein>
    <recommendedName>
        <fullName evidence="8">RING-type domain-containing protein</fullName>
    </recommendedName>
</protein>
<dbReference type="Gene3D" id="1.20.120.1750">
    <property type="match status" value="1"/>
</dbReference>
<dbReference type="InterPro" id="IPR013083">
    <property type="entry name" value="Znf_RING/FYVE/PHD"/>
</dbReference>
<dbReference type="Pfam" id="PF01485">
    <property type="entry name" value="IBR"/>
    <property type="match status" value="2"/>
</dbReference>
<proteinExistence type="predicted"/>
<dbReference type="Gene3D" id="3.30.40.10">
    <property type="entry name" value="Zinc/RING finger domain, C3HC4 (zinc finger)"/>
    <property type="match status" value="1"/>
</dbReference>
<dbReference type="InterPro" id="IPR012677">
    <property type="entry name" value="Nucleotide-bd_a/b_plait_sf"/>
</dbReference>
<dbReference type="SMART" id="SM00647">
    <property type="entry name" value="IBR"/>
    <property type="match status" value="2"/>
</dbReference>
<name>A0A9P6H6L8_9AGAM</name>
<dbReference type="CDD" id="cd20335">
    <property type="entry name" value="BRcat_RBR"/>
    <property type="match status" value="1"/>
</dbReference>
<comment type="caution">
    <text evidence="9">The sequence shown here is derived from an EMBL/GenBank/DDBJ whole genome shotgun (WGS) entry which is preliminary data.</text>
</comment>
<dbReference type="GO" id="GO:0004842">
    <property type="term" value="F:ubiquitin-protein transferase activity"/>
    <property type="evidence" value="ECO:0007669"/>
    <property type="project" value="TreeGrafter"/>
</dbReference>
<evidence type="ECO:0000256" key="5">
    <source>
        <dbReference type="ARBA" id="ARBA00022771"/>
    </source>
</evidence>
<dbReference type="GO" id="GO:0000151">
    <property type="term" value="C:ubiquitin ligase complex"/>
    <property type="evidence" value="ECO:0007669"/>
    <property type="project" value="TreeGrafter"/>
</dbReference>
<dbReference type="PROSITE" id="PS51873">
    <property type="entry name" value="TRIAD"/>
    <property type="match status" value="1"/>
</dbReference>
<keyword evidence="10" id="KW-1185">Reference proteome</keyword>
<evidence type="ECO:0000313" key="9">
    <source>
        <dbReference type="EMBL" id="KAF9780318.1"/>
    </source>
</evidence>
<evidence type="ECO:0000256" key="1">
    <source>
        <dbReference type="ARBA" id="ARBA00004906"/>
    </source>
</evidence>
<organism evidence="9 10">
    <name type="scientific">Thelephora terrestris</name>
    <dbReference type="NCBI Taxonomy" id="56493"/>
    <lineage>
        <taxon>Eukaryota</taxon>
        <taxon>Fungi</taxon>
        <taxon>Dikarya</taxon>
        <taxon>Basidiomycota</taxon>
        <taxon>Agaricomycotina</taxon>
        <taxon>Agaricomycetes</taxon>
        <taxon>Thelephorales</taxon>
        <taxon>Thelephoraceae</taxon>
        <taxon>Thelephora</taxon>
    </lineage>
</organism>